<evidence type="ECO:0000313" key="3">
    <source>
        <dbReference type="EMBL" id="EGG13247.1"/>
    </source>
</evidence>
<evidence type="ECO:0008006" key="5">
    <source>
        <dbReference type="Google" id="ProtNLM"/>
    </source>
</evidence>
<dbReference type="InParanoid" id="F4R319"/>
<feature type="compositionally biased region" description="Low complexity" evidence="1">
    <location>
        <begin position="251"/>
        <end position="260"/>
    </location>
</feature>
<evidence type="ECO:0000313" key="4">
    <source>
        <dbReference type="Proteomes" id="UP000001072"/>
    </source>
</evidence>
<gene>
    <name evidence="3" type="ORF">MELLADRAFT_86691</name>
</gene>
<dbReference type="KEGG" id="mlr:MELLADRAFT_86691"/>
<feature type="region of interest" description="Disordered" evidence="1">
    <location>
        <begin position="242"/>
        <end position="267"/>
    </location>
</feature>
<feature type="chain" id="PRO_5003320583" description="Secreted protein" evidence="2">
    <location>
        <begin position="25"/>
        <end position="333"/>
    </location>
</feature>
<keyword evidence="4" id="KW-1185">Reference proteome</keyword>
<dbReference type="Proteomes" id="UP000001072">
    <property type="component" value="Unassembled WGS sequence"/>
</dbReference>
<feature type="compositionally biased region" description="Polar residues" evidence="1">
    <location>
        <begin position="28"/>
        <end position="37"/>
    </location>
</feature>
<dbReference type="VEuPathDB" id="FungiDB:MELLADRAFT_86691"/>
<protein>
    <recommendedName>
        <fullName evidence="5">Secreted protein</fullName>
    </recommendedName>
</protein>
<dbReference type="EMBL" id="GL883090">
    <property type="protein sequence ID" value="EGG13247.1"/>
    <property type="molecule type" value="Genomic_DNA"/>
</dbReference>
<dbReference type="GeneID" id="18934265"/>
<reference evidence="4" key="1">
    <citation type="journal article" date="2011" name="Proc. Natl. Acad. Sci. U.S.A.">
        <title>Obligate biotrophy features unraveled by the genomic analysis of rust fungi.</title>
        <authorList>
            <person name="Duplessis S."/>
            <person name="Cuomo C.A."/>
            <person name="Lin Y.-C."/>
            <person name="Aerts A."/>
            <person name="Tisserant E."/>
            <person name="Veneault-Fourrey C."/>
            <person name="Joly D.L."/>
            <person name="Hacquard S."/>
            <person name="Amselem J."/>
            <person name="Cantarel B.L."/>
            <person name="Chiu R."/>
            <person name="Coutinho P.M."/>
            <person name="Feau N."/>
            <person name="Field M."/>
            <person name="Frey P."/>
            <person name="Gelhaye E."/>
            <person name="Goldberg J."/>
            <person name="Grabherr M.G."/>
            <person name="Kodira C.D."/>
            <person name="Kohler A."/>
            <person name="Kuees U."/>
            <person name="Lindquist E.A."/>
            <person name="Lucas S.M."/>
            <person name="Mago R."/>
            <person name="Mauceli E."/>
            <person name="Morin E."/>
            <person name="Murat C."/>
            <person name="Pangilinan J.L."/>
            <person name="Park R."/>
            <person name="Pearson M."/>
            <person name="Quesneville H."/>
            <person name="Rouhier N."/>
            <person name="Sakthikumar S."/>
            <person name="Salamov A.A."/>
            <person name="Schmutz J."/>
            <person name="Selles B."/>
            <person name="Shapiro H."/>
            <person name="Tanguay P."/>
            <person name="Tuskan G.A."/>
            <person name="Henrissat B."/>
            <person name="Van de Peer Y."/>
            <person name="Rouze P."/>
            <person name="Ellis J.G."/>
            <person name="Dodds P.N."/>
            <person name="Schein J.E."/>
            <person name="Zhong S."/>
            <person name="Hamelin R.C."/>
            <person name="Grigoriev I.V."/>
            <person name="Szabo L.J."/>
            <person name="Martin F."/>
        </authorList>
    </citation>
    <scope>NUCLEOTIDE SEQUENCE [LARGE SCALE GENOMIC DNA]</scope>
    <source>
        <strain evidence="4">98AG31 / pathotype 3-4-7</strain>
    </source>
</reference>
<name>F4R319_MELLP</name>
<feature type="signal peptide" evidence="2">
    <location>
        <begin position="1"/>
        <end position="24"/>
    </location>
</feature>
<proteinExistence type="predicted"/>
<accession>F4R319</accession>
<keyword evidence="2" id="KW-0732">Signal</keyword>
<evidence type="ECO:0000256" key="2">
    <source>
        <dbReference type="SAM" id="SignalP"/>
    </source>
</evidence>
<organism evidence="4">
    <name type="scientific">Melampsora larici-populina (strain 98AG31 / pathotype 3-4-7)</name>
    <name type="common">Poplar leaf rust fungus</name>
    <dbReference type="NCBI Taxonomy" id="747676"/>
    <lineage>
        <taxon>Eukaryota</taxon>
        <taxon>Fungi</taxon>
        <taxon>Dikarya</taxon>
        <taxon>Basidiomycota</taxon>
        <taxon>Pucciniomycotina</taxon>
        <taxon>Pucciniomycetes</taxon>
        <taxon>Pucciniales</taxon>
        <taxon>Melampsoraceae</taxon>
        <taxon>Melampsora</taxon>
    </lineage>
</organism>
<feature type="region of interest" description="Disordered" evidence="1">
    <location>
        <begin position="28"/>
        <end position="52"/>
    </location>
</feature>
<dbReference type="RefSeq" id="XP_007404185.1">
    <property type="nucleotide sequence ID" value="XM_007404123.1"/>
</dbReference>
<dbReference type="HOGENOM" id="CLU_834396_0_0_1"/>
<sequence>MQIASFNTLFIALYALLAVSLVCGQTEVKTPSTTTPGKTADPKPITPEQKAEGLKTASGVLSSVSAGGGGLAMPSGILKAIADGVGQMASGTGAPKTKHPVRPKPLEKQHVLTSFPEFSVSVARPYHLIRGSLRALQAAFDARRAAGSFGAENAGMEKMRMPDQDITSWASSSSKDLSPIMKVLFEALVMAVERPSPTLSYSSLRKARFPRLALQLVFAMACNLERLLRALAKAFPISVGDGSASPPPAPVNNAAPTTSPGAPESGGFNATDMAKKAMKAATGVMNAVSGGLTETMDAATNLIKKVSNYTSNATAQNTRRSITFDNTIHLDLD</sequence>
<evidence type="ECO:0000256" key="1">
    <source>
        <dbReference type="SAM" id="MobiDB-lite"/>
    </source>
</evidence>
<dbReference type="AlphaFoldDB" id="F4R319"/>